<comment type="caution">
    <text evidence="2">The sequence shown here is derived from an EMBL/GenBank/DDBJ whole genome shotgun (WGS) entry which is preliminary data.</text>
</comment>
<keyword evidence="3" id="KW-1185">Reference proteome</keyword>
<evidence type="ECO:0000313" key="3">
    <source>
        <dbReference type="Proteomes" id="UP001057455"/>
    </source>
</evidence>
<protein>
    <submittedName>
        <fullName evidence="2">Neuraminidase, putative</fullName>
    </submittedName>
</protein>
<feature type="transmembrane region" description="Helical" evidence="1">
    <location>
        <begin position="24"/>
        <end position="44"/>
    </location>
</feature>
<dbReference type="EMBL" id="BLIY01000027">
    <property type="protein sequence ID" value="GFE55947.1"/>
    <property type="molecule type" value="Genomic_DNA"/>
</dbReference>
<feature type="transmembrane region" description="Helical" evidence="1">
    <location>
        <begin position="100"/>
        <end position="124"/>
    </location>
</feature>
<accession>A0A9W5WWN8</accession>
<keyword evidence="2" id="KW-0933">Apicoplast</keyword>
<name>A0A9W5WWN8_BABOV</name>
<dbReference type="AlphaFoldDB" id="A0A9W5WWN8"/>
<feature type="transmembrane region" description="Helical" evidence="1">
    <location>
        <begin position="65"/>
        <end position="88"/>
    </location>
</feature>
<sequence>MKHVEVLFDLIELIQLFISVQLEALAFLISYIIITIVRFVKAFFTKKETTYEKVINYIKNNKIKIIHNILLFIFPVSSNAWCVAQFYTFISSFYNEDWEILISFFSVFANMVCTGIANQIFLVFE</sequence>
<keyword evidence="2" id="KW-0934">Plastid</keyword>
<keyword evidence="1" id="KW-1133">Transmembrane helix</keyword>
<gene>
    <name evidence="2" type="ORF">BaOVIS_035010</name>
</gene>
<organism evidence="2 3">
    <name type="scientific">Babesia ovis</name>
    <dbReference type="NCBI Taxonomy" id="5869"/>
    <lineage>
        <taxon>Eukaryota</taxon>
        <taxon>Sar</taxon>
        <taxon>Alveolata</taxon>
        <taxon>Apicomplexa</taxon>
        <taxon>Aconoidasida</taxon>
        <taxon>Piroplasmida</taxon>
        <taxon>Babesiidae</taxon>
        <taxon>Babesia</taxon>
    </lineage>
</organism>
<proteinExistence type="predicted"/>
<keyword evidence="1" id="KW-0472">Membrane</keyword>
<reference evidence="2" key="1">
    <citation type="submission" date="2019-12" db="EMBL/GenBank/DDBJ databases">
        <title>Genome sequence of Babesia ovis.</title>
        <authorList>
            <person name="Yamagishi J."/>
            <person name="Sevinc F."/>
            <person name="Xuan X."/>
        </authorList>
    </citation>
    <scope>NUCLEOTIDE SEQUENCE</scope>
    <source>
        <strain evidence="2">Selcuk</strain>
    </source>
</reference>
<evidence type="ECO:0000313" key="2">
    <source>
        <dbReference type="EMBL" id="GFE55947.1"/>
    </source>
</evidence>
<geneLocation type="apicoplast" evidence="2"/>
<keyword evidence="1" id="KW-0812">Transmembrane</keyword>
<dbReference type="Proteomes" id="UP001057455">
    <property type="component" value="Unassembled WGS sequence"/>
</dbReference>
<evidence type="ECO:0000256" key="1">
    <source>
        <dbReference type="SAM" id="Phobius"/>
    </source>
</evidence>